<feature type="domain" description="DUF4283" evidence="5">
    <location>
        <begin position="650"/>
        <end position="693"/>
    </location>
</feature>
<feature type="compositionally biased region" description="Basic and acidic residues" evidence="3">
    <location>
        <begin position="556"/>
        <end position="576"/>
    </location>
</feature>
<dbReference type="Proteomes" id="UP000289340">
    <property type="component" value="Chromosome 19"/>
</dbReference>
<keyword evidence="8" id="KW-1185">Reference proteome</keyword>
<sequence length="881" mass="101185">MEFLFKGTIATGFAAYAPSEDSRQYEGFNTRTEETNDNIDDNTDMEVNELEIDTTTQNMSSAKESGQRKRGREGDKRIGVATMLSSQLDHIIQTFESSASAQDPTSITTCVAKLKDLPGLERGSELFYKATRLKKKRANKITFVALEEPELQLGWIKISSSLSSNDSSLSSNDSSSDDDDHIMKNKVLMFVVANVTNYFMNYVVKNPCRDSSMTDHRWVYEILNGHPICSYQMFRMKKLVFLELYDILETKNTLDEILKDVRYCPYFRDCIGAIDGWEGSAHDTKIFMKALCKPALHFPHPPQGKYYLVDSGYPTFMGFLGPYKKTRYHLPQFRIGPRIRGRVEVFNYYHSSLRSTIERAFGLCKARWKILGNMPPFALKTQNQIIVVCMAIHNFIQRNDKSDGEFDSLDEDNEYIDSDEDESEVGPSTTTWEEPDAQRYWPSLSYSHVPSSSPRLLCHVTLSLFLLTFTPHTVPKALARNKPYSLSLSLCLSNSYVFCALMPNNQKIRTIARIDLNDEHVPSRISNFVPPKKKVFASPKNHEGTSPRSDNGETPPEGKEASEEKNDDEIPRETLIDVEDGEAKKMKETEHNEVPKLWTNIISENRVMENGMQLSYVAPKKVDGGYEVEIEDEDVEEELKYWESSLIMYVIGGYFILRFKAMKDKEEVLKRGPYTIQRMTMFLIEWKEDFSMEKDMMRTLPIWIKLPQLPIQFWGKKSLEKIGSMIGKPMFTDECTANKLRVSYARILVEVDITQKMVDVITINKKGQRRQQKIEYEWKPLFCERCQKIGHRCSNSVNTKQGQRKQWSIKSVEADEPKTTTETTIEECEIPEASHRGEWNDVNKRGTGKKRNNHLVRQVHCENGFGALEIGNDHLGPVDNT</sequence>
<dbReference type="PANTHER" id="PTHR33233">
    <property type="entry name" value="ENDONUCLEASE/EXONUCLEASE/PHOSPHATASE"/>
    <property type="match status" value="1"/>
</dbReference>
<dbReference type="InterPro" id="IPR027806">
    <property type="entry name" value="HARBI1_dom"/>
</dbReference>
<evidence type="ECO:0000259" key="6">
    <source>
        <dbReference type="Pfam" id="PF26138"/>
    </source>
</evidence>
<feature type="domain" description="DUF8040" evidence="6">
    <location>
        <begin position="211"/>
        <end position="255"/>
    </location>
</feature>
<evidence type="ECO:0000256" key="2">
    <source>
        <dbReference type="ARBA" id="ARBA00022723"/>
    </source>
</evidence>
<comment type="cofactor">
    <cofactor evidence="1">
        <name>a divalent metal cation</name>
        <dbReference type="ChEBI" id="CHEBI:60240"/>
    </cofactor>
</comment>
<feature type="region of interest" description="Disordered" evidence="3">
    <location>
        <begin position="532"/>
        <end position="576"/>
    </location>
</feature>
<dbReference type="Pfam" id="PF13359">
    <property type="entry name" value="DDE_Tnp_4"/>
    <property type="match status" value="1"/>
</dbReference>
<evidence type="ECO:0000256" key="1">
    <source>
        <dbReference type="ARBA" id="ARBA00001968"/>
    </source>
</evidence>
<comment type="caution">
    <text evidence="7">The sequence shown here is derived from an EMBL/GenBank/DDBJ whole genome shotgun (WGS) entry which is preliminary data.</text>
</comment>
<reference evidence="7 8" key="1">
    <citation type="submission" date="2018-09" db="EMBL/GenBank/DDBJ databases">
        <title>A high-quality reference genome of wild soybean provides a powerful tool to mine soybean genomes.</title>
        <authorList>
            <person name="Xie M."/>
            <person name="Chung C.Y.L."/>
            <person name="Li M.-W."/>
            <person name="Wong F.-L."/>
            <person name="Chan T.-F."/>
            <person name="Lam H.-M."/>
        </authorList>
    </citation>
    <scope>NUCLEOTIDE SEQUENCE [LARGE SCALE GENOMIC DNA]</scope>
    <source>
        <strain evidence="8">cv. W05</strain>
        <tissue evidence="7">Hypocotyl of etiolated seedlings</tissue>
    </source>
</reference>
<dbReference type="GO" id="GO:0046872">
    <property type="term" value="F:metal ion binding"/>
    <property type="evidence" value="ECO:0007669"/>
    <property type="project" value="UniProtKB-KW"/>
</dbReference>
<proteinExistence type="predicted"/>
<evidence type="ECO:0000313" key="7">
    <source>
        <dbReference type="EMBL" id="RZB47274.1"/>
    </source>
</evidence>
<dbReference type="InterPro" id="IPR025558">
    <property type="entry name" value="DUF4283"/>
</dbReference>
<evidence type="ECO:0000313" key="8">
    <source>
        <dbReference type="Proteomes" id="UP000289340"/>
    </source>
</evidence>
<dbReference type="Pfam" id="PF14111">
    <property type="entry name" value="DUF4283"/>
    <property type="match status" value="1"/>
</dbReference>
<organism evidence="7 8">
    <name type="scientific">Glycine soja</name>
    <name type="common">Wild soybean</name>
    <dbReference type="NCBI Taxonomy" id="3848"/>
    <lineage>
        <taxon>Eukaryota</taxon>
        <taxon>Viridiplantae</taxon>
        <taxon>Streptophyta</taxon>
        <taxon>Embryophyta</taxon>
        <taxon>Tracheophyta</taxon>
        <taxon>Spermatophyta</taxon>
        <taxon>Magnoliopsida</taxon>
        <taxon>eudicotyledons</taxon>
        <taxon>Gunneridae</taxon>
        <taxon>Pentapetalae</taxon>
        <taxon>rosids</taxon>
        <taxon>fabids</taxon>
        <taxon>Fabales</taxon>
        <taxon>Fabaceae</taxon>
        <taxon>Papilionoideae</taxon>
        <taxon>50 kb inversion clade</taxon>
        <taxon>NPAAA clade</taxon>
        <taxon>indigoferoid/millettioid clade</taxon>
        <taxon>Phaseoleae</taxon>
        <taxon>Glycine</taxon>
        <taxon>Glycine subgen. Soja</taxon>
    </lineage>
</organism>
<keyword evidence="2" id="KW-0479">Metal-binding</keyword>
<feature type="domain" description="DDE Tnp4" evidence="4">
    <location>
        <begin position="273"/>
        <end position="394"/>
    </location>
</feature>
<name>A0A445FEP6_GLYSO</name>
<evidence type="ECO:0000259" key="5">
    <source>
        <dbReference type="Pfam" id="PF14111"/>
    </source>
</evidence>
<accession>A0A445FEP6</accession>
<dbReference type="InterPro" id="IPR058353">
    <property type="entry name" value="DUF8040"/>
</dbReference>
<feature type="compositionally biased region" description="Polar residues" evidence="3">
    <location>
        <begin position="55"/>
        <end position="64"/>
    </location>
</feature>
<dbReference type="Pfam" id="PF26138">
    <property type="entry name" value="DUF8040"/>
    <property type="match status" value="1"/>
</dbReference>
<dbReference type="PANTHER" id="PTHR33233:SF17">
    <property type="entry name" value="DUF4283 DOMAIN-CONTAINING PROTEIN"/>
    <property type="match status" value="1"/>
</dbReference>
<evidence type="ECO:0008006" key="9">
    <source>
        <dbReference type="Google" id="ProtNLM"/>
    </source>
</evidence>
<gene>
    <name evidence="7" type="ORF">D0Y65_051059</name>
</gene>
<dbReference type="AlphaFoldDB" id="A0A445FEP6"/>
<dbReference type="EMBL" id="QZWG01000019">
    <property type="protein sequence ID" value="RZB47274.1"/>
    <property type="molecule type" value="Genomic_DNA"/>
</dbReference>
<feature type="region of interest" description="Disordered" evidence="3">
    <location>
        <begin position="55"/>
        <end position="75"/>
    </location>
</feature>
<protein>
    <recommendedName>
        <fullName evidence="9">DDE Tnp4 domain-containing protein</fullName>
    </recommendedName>
</protein>
<evidence type="ECO:0000256" key="3">
    <source>
        <dbReference type="SAM" id="MobiDB-lite"/>
    </source>
</evidence>
<evidence type="ECO:0000259" key="4">
    <source>
        <dbReference type="Pfam" id="PF13359"/>
    </source>
</evidence>